<accession>A0AAE4P3E8</accession>
<dbReference type="Proteomes" id="UP001189000">
    <property type="component" value="Unassembled WGS sequence"/>
</dbReference>
<name>A0AAE4P3E8_9FLAO</name>
<protein>
    <submittedName>
        <fullName evidence="1">Uncharacterized protein</fullName>
    </submittedName>
</protein>
<comment type="caution">
    <text evidence="1">The sequence shown here is derived from an EMBL/GenBank/DDBJ whole genome shotgun (WGS) entry which is preliminary data.</text>
</comment>
<evidence type="ECO:0000313" key="2">
    <source>
        <dbReference type="Proteomes" id="UP001189000"/>
    </source>
</evidence>
<gene>
    <name evidence="1" type="ORF">CMU51_14915</name>
</gene>
<organism evidence="1 2">
    <name type="scientific">Elizabethkingia anophelis</name>
    <dbReference type="NCBI Taxonomy" id="1117645"/>
    <lineage>
        <taxon>Bacteria</taxon>
        <taxon>Pseudomonadati</taxon>
        <taxon>Bacteroidota</taxon>
        <taxon>Flavobacteriia</taxon>
        <taxon>Flavobacteriales</taxon>
        <taxon>Weeksellaceae</taxon>
        <taxon>Elizabethkingia</taxon>
    </lineage>
</organism>
<evidence type="ECO:0000313" key="1">
    <source>
        <dbReference type="EMBL" id="MDV3665342.1"/>
    </source>
</evidence>
<sequence length="158" mass="18700">MSEGFVRKLAKIDNNNNNNNILNVPENATNHLFVCLDNNKIFVTNVLELYNWYSNYEDKSKDFYTFLDKVLNQRFKLKSVIATKYEYGAFTVNSNIMRLSSEAIIGKYFEQNESKEKYYFYPKSLSADDTQTMLYKMFLEGYLISFNDYAGNYIIEKY</sequence>
<proteinExistence type="predicted"/>
<dbReference type="EMBL" id="NWGY01000015">
    <property type="protein sequence ID" value="MDV3665342.1"/>
    <property type="molecule type" value="Genomic_DNA"/>
</dbReference>
<dbReference type="AlphaFoldDB" id="A0AAE4P3E8"/>
<reference evidence="1" key="1">
    <citation type="submission" date="2023-02" db="EMBL/GenBank/DDBJ databases">
        <title>Elizabethkingia anophelis draft genomes.</title>
        <authorList>
            <person name="Nicholson A.C."/>
            <person name="Whitney A.M."/>
            <person name="Humrighouse B.W."/>
            <person name="Villarma A."/>
            <person name="Bell M."/>
            <person name="Mcquiston J."/>
        </authorList>
    </citation>
    <scope>NUCLEOTIDE SEQUENCE</scope>
    <source>
        <strain evidence="1">B4955</strain>
    </source>
</reference>